<evidence type="ECO:0000256" key="4">
    <source>
        <dbReference type="ARBA" id="ARBA00022679"/>
    </source>
</evidence>
<dbReference type="Gene3D" id="2.130.10.10">
    <property type="entry name" value="YVTN repeat-like/Quinoprotein amine dehydrogenase"/>
    <property type="match status" value="2"/>
</dbReference>
<evidence type="ECO:0000256" key="2">
    <source>
        <dbReference type="ARBA" id="ARBA00004906"/>
    </source>
</evidence>
<dbReference type="PROSITE" id="PS51698">
    <property type="entry name" value="U_BOX"/>
    <property type="match status" value="1"/>
</dbReference>
<keyword evidence="9" id="KW-1185">Reference proteome</keyword>
<dbReference type="InterPro" id="IPR013083">
    <property type="entry name" value="Znf_RING/FYVE/PHD"/>
</dbReference>
<dbReference type="InterPro" id="IPR015943">
    <property type="entry name" value="WD40/YVTN_repeat-like_dom_sf"/>
</dbReference>
<dbReference type="InterPro" id="IPR011989">
    <property type="entry name" value="ARM-like"/>
</dbReference>
<comment type="pathway">
    <text evidence="2">Protein modification; protein ubiquitination.</text>
</comment>
<accession>A0A835J4B8</accession>
<dbReference type="SUPFAM" id="SSF48371">
    <property type="entry name" value="ARM repeat"/>
    <property type="match status" value="1"/>
</dbReference>
<dbReference type="InterPro" id="IPR056514">
    <property type="entry name" value="ARM_LIN_2nd"/>
</dbReference>
<comment type="caution">
    <text evidence="8">The sequence shown here is derived from an EMBL/GenBank/DDBJ whole genome shotgun (WGS) entry which is preliminary data.</text>
</comment>
<organism evidence="8 9">
    <name type="scientific">Salix dunnii</name>
    <dbReference type="NCBI Taxonomy" id="1413687"/>
    <lineage>
        <taxon>Eukaryota</taxon>
        <taxon>Viridiplantae</taxon>
        <taxon>Streptophyta</taxon>
        <taxon>Embryophyta</taxon>
        <taxon>Tracheophyta</taxon>
        <taxon>Spermatophyta</taxon>
        <taxon>Magnoliopsida</taxon>
        <taxon>eudicotyledons</taxon>
        <taxon>Gunneridae</taxon>
        <taxon>Pentapetalae</taxon>
        <taxon>rosids</taxon>
        <taxon>fabids</taxon>
        <taxon>Malpighiales</taxon>
        <taxon>Salicaceae</taxon>
        <taxon>Saliceae</taxon>
        <taxon>Salix</taxon>
    </lineage>
</organism>
<dbReference type="Gene3D" id="1.25.10.10">
    <property type="entry name" value="Leucine-rich Repeat Variant"/>
    <property type="match status" value="1"/>
</dbReference>
<keyword evidence="5" id="KW-0853">WD repeat</keyword>
<gene>
    <name evidence="8" type="ORF">SADUNF_Sadunf18G0065400</name>
</gene>
<comment type="catalytic activity">
    <reaction evidence="1">
        <text>S-ubiquitinyl-[E2 ubiquitin-conjugating enzyme]-L-cysteine + [acceptor protein]-L-lysine = [E2 ubiquitin-conjugating enzyme]-L-cysteine + N(6)-ubiquitinyl-[acceptor protein]-L-lysine.</text>
        <dbReference type="EC" id="2.3.2.27"/>
    </reaction>
</comment>
<dbReference type="CDD" id="cd16664">
    <property type="entry name" value="RING-Ubox_PUB"/>
    <property type="match status" value="1"/>
</dbReference>
<dbReference type="Gene3D" id="3.30.40.10">
    <property type="entry name" value="Zinc/RING finger domain, C3HC4 (zinc finger)"/>
    <property type="match status" value="1"/>
</dbReference>
<dbReference type="InterPro" id="IPR036322">
    <property type="entry name" value="WD40_repeat_dom_sf"/>
</dbReference>
<dbReference type="InterPro" id="IPR056512">
    <property type="entry name" value="LIN_N"/>
</dbReference>
<sequence>MDKWNTATQPVRVEYTVELQPNMVIRPARAACGAVSISGGLLSKLIFVVIFNMATTTASQILQHSTAFLCETLSQPRDHRHHLFYTLRRKGPSSNKNTTIKPLNLVVENLEIAISATNPSLQSSSLRLAEKVLLSYPDSLLSSLLLSLIYTLSNRPANASISLLNIFHLDPSLARSEIAPVLFEELFLVHLLPVLRWFSEQRSRILSSLTLEKGYDNDDNSIGNVSVVVPCTKLLSKMSGDQALELKGLESIYEEVLDENCKVFAKYFKEVVTNGDDNRMTTPPSVILKELGKVDKSDASDEISKMEEVGLKNGRYNVMLHFPFLSCFGQIVVLTIPSLVSFTDATSVFLLSMQPMWTEGERSVEFLSFNGTSKPSSSSQSYSQTVSPETIKNLNCRRLTAFPTSLNYDSEPELSLEDNMASSPASSSSCSESEAEIEENNRKMALFEPTQSETQKQKQATVADFSSTSSEHLMADTDNSPGGGKHTPPKDFVCPITSHIFDDPVTLETGQTYERRAIQEWLQRGNSTCPITRQKLNCTQLPKTNYVLKRLIATWKEQNPAGLVYIPPETQQKKTEPSFKSKKVPSRTSPNSVVIQTTIDGTISELRLAITNLCMSEILNESEMAALQIERFWQAAAVEFDIQSMLSKPPVINGFVEILLNSADPLVLKATIFLLSELGSRDKGVIHTLTRVDSDVECIVALFKKGLLEAVVLIYLLRPSTMNLLEMDMVESLLTVIKKKEDDMLKMCLKPKTTAVLLLGQIFASSEDSIISSIANAIISTKVIENIIGSLQAEQTERIAAVGILLKCMLEDGKCRNTVADKAELAPVLDSFLSASDGERFEIVRFLYEIVKLNRRTFNEQILHIIKDEGAFSTTHILLNYLQVTLPDQSPVVAGLLLQLDLLAEPRKMSIYREEAIESLISSLRNSEFPAAQIAAAETIVSLQGRFTVSGKSLTRAFLLKQAGLGKPYKNLMRMEQPGKLSGEVEENLEEERAAGEWERRMAFALVSYDFGLLFEALAEGLRSRCTELRSACFVSATWLVHMLGILPDTGIRSAARVCFLKLFIEIFTSSKDIENKVLSLLALNSFIKDPEGLHDLASSMKDIKKDLRELRKSSSLAFEILKVLSAGHDSSTAELWTHNELVQVDCSENGEVLSIAFYNEKIFSGHSDGTIKVWTGKGSILHLIQEIREHTKAVTSLAVLQPGEKLYSGSLDRTARVWSVGNESLTCIQVHDMKDQVNNLVVANGISCFIPQGAGVKVHSWNGGSKLLNPNKHVKCLSLAHGKLYCGCHDSSIQEIDLTTGTLVTIQHGSRKLLGKANPVLAIQVQNGLVYSASSPLDGAAVKIWNASNYDLVGSLPSMLEVRCMAISSDLIYMGCKAGSVEIWDRKKQQSKVETLQTGTNDKVLCMALNANEDVLVIGTSTGKIQAWGLS</sequence>
<feature type="region of interest" description="Disordered" evidence="6">
    <location>
        <begin position="410"/>
        <end position="491"/>
    </location>
</feature>
<evidence type="ECO:0000313" key="9">
    <source>
        <dbReference type="Proteomes" id="UP000657918"/>
    </source>
</evidence>
<dbReference type="SMART" id="SM00320">
    <property type="entry name" value="WD40"/>
    <property type="match status" value="5"/>
</dbReference>
<dbReference type="InterPro" id="IPR055566">
    <property type="entry name" value="ARM_LIN"/>
</dbReference>
<dbReference type="InterPro" id="IPR016024">
    <property type="entry name" value="ARM-type_fold"/>
</dbReference>
<dbReference type="PANTHER" id="PTHR47446:SF2">
    <property type="entry name" value="RING-TYPE E3 UBIQUITIN TRANSFERASE"/>
    <property type="match status" value="1"/>
</dbReference>
<feature type="domain" description="U-box" evidence="7">
    <location>
        <begin position="487"/>
        <end position="562"/>
    </location>
</feature>
<dbReference type="SMART" id="SM00504">
    <property type="entry name" value="Ubox"/>
    <property type="match status" value="1"/>
</dbReference>
<evidence type="ECO:0000259" key="7">
    <source>
        <dbReference type="PROSITE" id="PS51698"/>
    </source>
</evidence>
<dbReference type="Pfam" id="PF23654">
    <property type="entry name" value="ARM_LIN_2nd"/>
    <property type="match status" value="1"/>
</dbReference>
<dbReference type="PROSITE" id="PS50082">
    <property type="entry name" value="WD_REPEATS_2"/>
    <property type="match status" value="1"/>
</dbReference>
<dbReference type="UniPathway" id="UPA00143"/>
<evidence type="ECO:0000256" key="6">
    <source>
        <dbReference type="SAM" id="MobiDB-lite"/>
    </source>
</evidence>
<evidence type="ECO:0000256" key="5">
    <source>
        <dbReference type="PROSITE-ProRule" id="PRU00221"/>
    </source>
</evidence>
<evidence type="ECO:0000256" key="1">
    <source>
        <dbReference type="ARBA" id="ARBA00000900"/>
    </source>
</evidence>
<dbReference type="Pfam" id="PF23568">
    <property type="entry name" value="ARM_LIN"/>
    <property type="match status" value="1"/>
</dbReference>
<reference evidence="8 9" key="1">
    <citation type="submission" date="2020-10" db="EMBL/GenBank/DDBJ databases">
        <title>Plant Genome Project.</title>
        <authorList>
            <person name="Zhang R.-G."/>
        </authorList>
    </citation>
    <scope>NUCLEOTIDE SEQUENCE [LARGE SCALE GENOMIC DNA]</scope>
    <source>
        <strain evidence="8">FAFU-HL-1</strain>
        <tissue evidence="8">Leaf</tissue>
    </source>
</reference>
<dbReference type="SUPFAM" id="SSF50978">
    <property type="entry name" value="WD40 repeat-like"/>
    <property type="match status" value="1"/>
</dbReference>
<dbReference type="InterPro" id="IPR001680">
    <property type="entry name" value="WD40_rpt"/>
</dbReference>
<keyword evidence="4" id="KW-0808">Transferase</keyword>
<feature type="compositionally biased region" description="Low complexity" evidence="6">
    <location>
        <begin position="421"/>
        <end position="432"/>
    </location>
</feature>
<dbReference type="GO" id="GO:0061630">
    <property type="term" value="F:ubiquitin protein ligase activity"/>
    <property type="evidence" value="ECO:0007669"/>
    <property type="project" value="UniProtKB-EC"/>
</dbReference>
<dbReference type="PROSITE" id="PS50294">
    <property type="entry name" value="WD_REPEATS_REGION"/>
    <property type="match status" value="1"/>
</dbReference>
<name>A0A835J4B8_9ROSI</name>
<protein>
    <recommendedName>
        <fullName evidence="3">RING-type E3 ubiquitin transferase</fullName>
        <ecNumber evidence="3">2.3.2.27</ecNumber>
    </recommendedName>
</protein>
<dbReference type="Pfam" id="PF04564">
    <property type="entry name" value="U-box"/>
    <property type="match status" value="1"/>
</dbReference>
<evidence type="ECO:0000313" key="8">
    <source>
        <dbReference type="EMBL" id="KAF9662546.1"/>
    </source>
</evidence>
<dbReference type="Pfam" id="PF23628">
    <property type="entry name" value="ARM_LIN_C"/>
    <property type="match status" value="1"/>
</dbReference>
<feature type="repeat" description="WD" evidence="5">
    <location>
        <begin position="1188"/>
        <end position="1221"/>
    </location>
</feature>
<dbReference type="InterPro" id="IPR045210">
    <property type="entry name" value="RING-Ubox_PUB"/>
</dbReference>
<dbReference type="PANTHER" id="PTHR47446">
    <property type="entry name" value="RING-TYPE E3 UBIQUITIN TRANSFERASE"/>
    <property type="match status" value="1"/>
</dbReference>
<proteinExistence type="predicted"/>
<dbReference type="SUPFAM" id="SSF57850">
    <property type="entry name" value="RING/U-box"/>
    <property type="match status" value="1"/>
</dbReference>
<dbReference type="GO" id="GO:0016567">
    <property type="term" value="P:protein ubiquitination"/>
    <property type="evidence" value="ECO:0007669"/>
    <property type="project" value="UniProtKB-UniPathway"/>
</dbReference>
<evidence type="ECO:0000256" key="3">
    <source>
        <dbReference type="ARBA" id="ARBA00012483"/>
    </source>
</evidence>
<dbReference type="Proteomes" id="UP000657918">
    <property type="component" value="Unassembled WGS sequence"/>
</dbReference>
<dbReference type="EC" id="2.3.2.27" evidence="3"/>
<feature type="compositionally biased region" description="Polar residues" evidence="6">
    <location>
        <begin position="449"/>
        <end position="471"/>
    </location>
</feature>
<dbReference type="Pfam" id="PF00400">
    <property type="entry name" value="WD40"/>
    <property type="match status" value="1"/>
</dbReference>
<dbReference type="EMBL" id="JADGMS010000018">
    <property type="protein sequence ID" value="KAF9662546.1"/>
    <property type="molecule type" value="Genomic_DNA"/>
</dbReference>
<dbReference type="OrthoDB" id="6252103at2759"/>
<dbReference type="InterPro" id="IPR052858">
    <property type="entry name" value="E3_ubiquitin-ligase_LIN"/>
</dbReference>
<dbReference type="InterPro" id="IPR003613">
    <property type="entry name" value="Ubox_domain"/>
</dbReference>